<evidence type="ECO:0000313" key="3">
    <source>
        <dbReference type="Proteomes" id="UP000251466"/>
    </source>
</evidence>
<evidence type="ECO:0000313" key="2">
    <source>
        <dbReference type="EMBL" id="AWY05438.1"/>
    </source>
</evidence>
<evidence type="ECO:0000256" key="1">
    <source>
        <dbReference type="SAM" id="MobiDB-lite"/>
    </source>
</evidence>
<keyword evidence="3" id="KW-1185">Reference proteome</keyword>
<accession>A0A2Z4Q7G3</accession>
<feature type="region of interest" description="Disordered" evidence="1">
    <location>
        <begin position="86"/>
        <end position="105"/>
    </location>
</feature>
<gene>
    <name evidence="2" type="primary">88</name>
    <name evidence="2" type="ORF">SEA_METAMORPHOO_88</name>
</gene>
<dbReference type="GeneID" id="54993411"/>
<proteinExistence type="predicted"/>
<sequence length="105" mass="11674">MSESSKLLPAVYQTSPECGHCYTSLEDDGDGYSCPPCGLYWRYDSMDDPAQFLDDEAEPCGREGQARVDLSNADVTAVYRELPCPLPAGHSSQHLHPYDRIEEES</sequence>
<protein>
    <submittedName>
        <fullName evidence="2">Uncharacterized protein</fullName>
    </submittedName>
</protein>
<dbReference type="KEGG" id="vg:54993411"/>
<feature type="compositionally biased region" description="Basic and acidic residues" evidence="1">
    <location>
        <begin position="96"/>
        <end position="105"/>
    </location>
</feature>
<dbReference type="RefSeq" id="YP_009802858.1">
    <property type="nucleotide sequence ID" value="NC_047988.1"/>
</dbReference>
<name>A0A2Z4Q7G3_9CAUD</name>
<reference evidence="2 3" key="1">
    <citation type="submission" date="2018-04" db="EMBL/GenBank/DDBJ databases">
        <authorList>
            <person name="Harrington T."/>
            <person name="Washburn E."/>
            <person name="Bricker J."/>
            <person name="McKinney A."/>
            <person name="Betsko A.J."/>
            <person name="Garlena R.A."/>
            <person name="Russell D.A."/>
            <person name="Pope W.A."/>
            <person name="Jacobs-Sera D."/>
            <person name="Hatfull G.F."/>
        </authorList>
    </citation>
    <scope>NUCLEOTIDE SEQUENCE [LARGE SCALE GENOMIC DNA]</scope>
</reference>
<organism evidence="2 3">
    <name type="scientific">Microbacterium phage Metamorphoo</name>
    <dbReference type="NCBI Taxonomy" id="2201437"/>
    <lineage>
        <taxon>Viruses</taxon>
        <taxon>Duplodnaviria</taxon>
        <taxon>Heunggongvirae</taxon>
        <taxon>Uroviricota</taxon>
        <taxon>Caudoviricetes</taxon>
        <taxon>Hodgkinviridae</taxon>
        <taxon>Metamorphoovirus</taxon>
        <taxon>Metamorphoovirus metamorphoo</taxon>
    </lineage>
</organism>
<dbReference type="EMBL" id="MH271304">
    <property type="protein sequence ID" value="AWY05438.1"/>
    <property type="molecule type" value="Genomic_DNA"/>
</dbReference>
<dbReference type="Proteomes" id="UP000251466">
    <property type="component" value="Segment"/>
</dbReference>